<name>A0ACC0RLH6_POPTR</name>
<organism evidence="1 2">
    <name type="scientific">Populus trichocarpa</name>
    <name type="common">Western balsam poplar</name>
    <name type="synonym">Populus balsamifera subsp. trichocarpa</name>
    <dbReference type="NCBI Taxonomy" id="3694"/>
    <lineage>
        <taxon>Eukaryota</taxon>
        <taxon>Viridiplantae</taxon>
        <taxon>Streptophyta</taxon>
        <taxon>Embryophyta</taxon>
        <taxon>Tracheophyta</taxon>
        <taxon>Spermatophyta</taxon>
        <taxon>Magnoliopsida</taxon>
        <taxon>eudicotyledons</taxon>
        <taxon>Gunneridae</taxon>
        <taxon>Pentapetalae</taxon>
        <taxon>rosids</taxon>
        <taxon>fabids</taxon>
        <taxon>Malpighiales</taxon>
        <taxon>Salicaceae</taxon>
        <taxon>Saliceae</taxon>
        <taxon>Populus</taxon>
    </lineage>
</organism>
<evidence type="ECO:0000313" key="1">
    <source>
        <dbReference type="EMBL" id="KAI9377792.1"/>
    </source>
</evidence>
<gene>
    <name evidence="1" type="ORF">POPTR_019G123700v4</name>
</gene>
<reference evidence="1 2" key="1">
    <citation type="journal article" date="2006" name="Science">
        <title>The genome of black cottonwood, Populus trichocarpa (Torr. &amp; Gray).</title>
        <authorList>
            <person name="Tuskan G.A."/>
            <person name="Difazio S."/>
            <person name="Jansson S."/>
            <person name="Bohlmann J."/>
            <person name="Grigoriev I."/>
            <person name="Hellsten U."/>
            <person name="Putnam N."/>
            <person name="Ralph S."/>
            <person name="Rombauts S."/>
            <person name="Salamov A."/>
            <person name="Schein J."/>
            <person name="Sterck L."/>
            <person name="Aerts A."/>
            <person name="Bhalerao R.R."/>
            <person name="Bhalerao R.P."/>
            <person name="Blaudez D."/>
            <person name="Boerjan W."/>
            <person name="Brun A."/>
            <person name="Brunner A."/>
            <person name="Busov V."/>
            <person name="Campbell M."/>
            <person name="Carlson J."/>
            <person name="Chalot M."/>
            <person name="Chapman J."/>
            <person name="Chen G.L."/>
            <person name="Cooper D."/>
            <person name="Coutinho P.M."/>
            <person name="Couturier J."/>
            <person name="Covert S."/>
            <person name="Cronk Q."/>
            <person name="Cunningham R."/>
            <person name="Davis J."/>
            <person name="Degroeve S."/>
            <person name="Dejardin A."/>
            <person name="Depamphilis C."/>
            <person name="Detter J."/>
            <person name="Dirks B."/>
            <person name="Dubchak I."/>
            <person name="Duplessis S."/>
            <person name="Ehlting J."/>
            <person name="Ellis B."/>
            <person name="Gendler K."/>
            <person name="Goodstein D."/>
            <person name="Gribskov M."/>
            <person name="Grimwood J."/>
            <person name="Groover A."/>
            <person name="Gunter L."/>
            <person name="Hamberger B."/>
            <person name="Heinze B."/>
            <person name="Helariutta Y."/>
            <person name="Henrissat B."/>
            <person name="Holligan D."/>
            <person name="Holt R."/>
            <person name="Huang W."/>
            <person name="Islam-Faridi N."/>
            <person name="Jones S."/>
            <person name="Jones-Rhoades M."/>
            <person name="Jorgensen R."/>
            <person name="Joshi C."/>
            <person name="Kangasjarvi J."/>
            <person name="Karlsson J."/>
            <person name="Kelleher C."/>
            <person name="Kirkpatrick R."/>
            <person name="Kirst M."/>
            <person name="Kohler A."/>
            <person name="Kalluri U."/>
            <person name="Larimer F."/>
            <person name="Leebens-Mack J."/>
            <person name="Leple J.C."/>
            <person name="Locascio P."/>
            <person name="Lou Y."/>
            <person name="Lucas S."/>
            <person name="Martin F."/>
            <person name="Montanini B."/>
            <person name="Napoli C."/>
            <person name="Nelson D.R."/>
            <person name="Nelson C."/>
            <person name="Nieminen K."/>
            <person name="Nilsson O."/>
            <person name="Pereda V."/>
            <person name="Peter G."/>
            <person name="Philippe R."/>
            <person name="Pilate G."/>
            <person name="Poliakov A."/>
            <person name="Razumovskaya J."/>
            <person name="Richardson P."/>
            <person name="Rinaldi C."/>
            <person name="Ritland K."/>
            <person name="Rouze P."/>
            <person name="Ryaboy D."/>
            <person name="Schmutz J."/>
            <person name="Schrader J."/>
            <person name="Segerman B."/>
            <person name="Shin H."/>
            <person name="Siddiqui A."/>
            <person name="Sterky F."/>
            <person name="Terry A."/>
            <person name="Tsai C.J."/>
            <person name="Uberbacher E."/>
            <person name="Unneberg P."/>
            <person name="Vahala J."/>
            <person name="Wall K."/>
            <person name="Wessler S."/>
            <person name="Yang G."/>
            <person name="Yin T."/>
            <person name="Douglas C."/>
            <person name="Marra M."/>
            <person name="Sandberg G."/>
            <person name="Van de Peer Y."/>
            <person name="Rokhsar D."/>
        </authorList>
    </citation>
    <scope>NUCLEOTIDE SEQUENCE [LARGE SCALE GENOMIC DNA]</scope>
    <source>
        <strain evidence="2">cv. Nisqually</strain>
    </source>
</reference>
<accession>A0ACC0RLH6</accession>
<keyword evidence="2" id="KW-1185">Reference proteome</keyword>
<sequence>MSQINNSSTQFQNPSRLRFDEEVRVGIHVVCQHVDMINSRGLWFHDDPLEYTLPLLLLQLSLISIITRSIYIFLKPLGQPSIVSHILGGVILGPSILGHNLAFMNKIFPREGRITLETLSVFGIMLFIFQVGVKIDPSIVWKSGKRALIVGILGFFIPFALASSIRLLLCHSISLDDTVCHVLQLVVLMQSVTAFPVIAIFLAEFKILNSDIGRLASSSSMICDMCFWSFMSIFYVAHVAKEKSMQSAIGSILSVGFLVYLLLFGIRPAALWAIRNTPEDGPPLGAAIVDRLDCFVSALLMPIFFTLCGLKTNVFSVQKWKTVVVILLVVFIGFLGKIIGTMLPPLFCRMPFRDALALGLLMNSKGIVELVLLNDWKTNSDSMTDECFAIMILSVVVLIGVISPLVKALYDPSRRFLAYRRRTIRHHQRNEELRILACVLSQDNVQTIINLLDVSNHTNDNPIGIYVLHLIKLVGRASSLLITHLPREKPSQNPTESERIFNAFKKFEHENCSHAALHCCKSISPYETMHNDVCSVALEHRISFIIIPFYKQSINGKMVNSFHVFRHLNKNVLDKAPCSVGVLVDRGNFRKSLAELLSCRIVVLFFGGADDREALAYAVRMSGNPHVSVTLLHFTTTSTSEGAEIAGGTERSKRLDSEILDEYKLNAEENERVSYLEEVVMDSEGVLAVIESIENSYDLVMVGKRHGESELMSNLGKCNEHIELGAIGEMLAVTDSKLRASVLVVQQQTRVWGLRDAEDSSLLRREEKDVAGVPNSNVYRI</sequence>
<evidence type="ECO:0000313" key="2">
    <source>
        <dbReference type="Proteomes" id="UP000006729"/>
    </source>
</evidence>
<proteinExistence type="predicted"/>
<comment type="caution">
    <text evidence="1">The sequence shown here is derived from an EMBL/GenBank/DDBJ whole genome shotgun (WGS) entry which is preliminary data.</text>
</comment>
<dbReference type="Proteomes" id="UP000006729">
    <property type="component" value="Chromosome 19"/>
</dbReference>
<dbReference type="EMBL" id="CM009308">
    <property type="protein sequence ID" value="KAI9377792.1"/>
    <property type="molecule type" value="Genomic_DNA"/>
</dbReference>
<protein>
    <submittedName>
        <fullName evidence="1">Uncharacterized protein</fullName>
    </submittedName>
</protein>